<dbReference type="GO" id="GO:0005198">
    <property type="term" value="F:structural molecule activity"/>
    <property type="evidence" value="ECO:0007669"/>
    <property type="project" value="InterPro"/>
</dbReference>
<dbReference type="GO" id="GO:0009425">
    <property type="term" value="C:bacterial-type flagellum basal body"/>
    <property type="evidence" value="ECO:0007669"/>
    <property type="project" value="UniProtKB-SubCell"/>
</dbReference>
<dbReference type="PRINTS" id="PR01005">
    <property type="entry name" value="FLGHOOKAP1"/>
</dbReference>
<evidence type="ECO:0000259" key="9">
    <source>
        <dbReference type="Pfam" id="PF22638"/>
    </source>
</evidence>
<evidence type="ECO:0000256" key="5">
    <source>
        <dbReference type="ARBA" id="ARBA00022525"/>
    </source>
</evidence>
<feature type="domain" description="Flagellar basal body rod protein N-terminal" evidence="7">
    <location>
        <begin position="30"/>
        <end position="58"/>
    </location>
</feature>
<keyword evidence="10" id="KW-0969">Cilium</keyword>
<dbReference type="SUPFAM" id="SSF64518">
    <property type="entry name" value="Phase 1 flagellin"/>
    <property type="match status" value="1"/>
</dbReference>
<evidence type="ECO:0000256" key="1">
    <source>
        <dbReference type="ARBA" id="ARBA00004117"/>
    </source>
</evidence>
<dbReference type="Pfam" id="PF00460">
    <property type="entry name" value="Flg_bb_rod"/>
    <property type="match status" value="1"/>
</dbReference>
<dbReference type="GO" id="GO:0044780">
    <property type="term" value="P:bacterial-type flagellum assembly"/>
    <property type="evidence" value="ECO:0007669"/>
    <property type="project" value="InterPro"/>
</dbReference>
<organism evidence="10 11">
    <name type="scientific">Iodidimonas gelatinilytica</name>
    <dbReference type="NCBI Taxonomy" id="1236966"/>
    <lineage>
        <taxon>Bacteria</taxon>
        <taxon>Pseudomonadati</taxon>
        <taxon>Pseudomonadota</taxon>
        <taxon>Alphaproteobacteria</taxon>
        <taxon>Iodidimonadales</taxon>
        <taxon>Iodidimonadaceae</taxon>
        <taxon>Iodidimonas</taxon>
    </lineage>
</organism>
<dbReference type="InterPro" id="IPR010930">
    <property type="entry name" value="Flg_bb/hook_C_dom"/>
</dbReference>
<reference evidence="10 11" key="1">
    <citation type="submission" date="2019-09" db="EMBL/GenBank/DDBJ databases">
        <title>NBRP : Genome information of microbial organism related human and environment.</title>
        <authorList>
            <person name="Hattori M."/>
            <person name="Oshima K."/>
            <person name="Inaba H."/>
            <person name="Suda W."/>
            <person name="Sakamoto M."/>
            <person name="Iino T."/>
            <person name="Kitahara M."/>
            <person name="Oshida Y."/>
            <person name="Iida T."/>
            <person name="Kudo T."/>
            <person name="Itoh T."/>
            <person name="Ohkuma M."/>
        </authorList>
    </citation>
    <scope>NUCLEOTIDE SEQUENCE [LARGE SCALE GENOMIC DNA]</scope>
    <source>
        <strain evidence="10 11">Mie-1</strain>
    </source>
</reference>
<feature type="domain" description="Flagellar basal-body/hook protein C-terminal" evidence="8">
    <location>
        <begin position="687"/>
        <end position="724"/>
    </location>
</feature>
<dbReference type="AlphaFoldDB" id="A0A5A7MX71"/>
<dbReference type="PROSITE" id="PS00588">
    <property type="entry name" value="FLAGELLA_BB_ROD"/>
    <property type="match status" value="1"/>
</dbReference>
<dbReference type="Pfam" id="PF22638">
    <property type="entry name" value="FlgK_D1"/>
    <property type="match status" value="1"/>
</dbReference>
<comment type="caution">
    <text evidence="10">The sequence shown here is derived from an EMBL/GenBank/DDBJ whole genome shotgun (WGS) entry which is preliminary data.</text>
</comment>
<dbReference type="InterPro" id="IPR053927">
    <property type="entry name" value="FlgK_helical"/>
</dbReference>
<dbReference type="Pfam" id="PF06429">
    <property type="entry name" value="Flg_bbr_C"/>
    <property type="match status" value="1"/>
</dbReference>
<keyword evidence="6" id="KW-0975">Bacterial flagellum</keyword>
<sequence>MPCLATFVRQNLPIGGPAEGWIMSLGGILSTSLSGLFTSQEALRVTGTNIANVNTPGYARERVNVAADVQNDRTIGVKVETIERVVNRFLEGAILEARSDSARAEAINSLHDRLQASLGPPDSESNLAGRMNTVFAALADLTLAPADGVARQQFLSDFESYANELSRVADTVQDLRNSASIEIESRIGGINDAIRQIHDLNEKINQQTTTGGQTGGLENERQAALEFLASNIDIRVTENSDGTVNVSTLSGTQLVTRAGFFNLAYSSPGGVSAATEFPPITLQLVDLQSDQLKGPQRPIDGDIRGGALRGLLDMRDKDLVDLSVSLGELAARVGDEMNAAHNLNSAVPAPNSLTGSTTAFAATDPHNFTGTTSFSILDANNRVVATTTYDFDANPADSFADMVTAVNAGLGGAGTLSFVDGKMSISATNAANGVAISEDPANSSDRAGRSFSHFFGMNDLVTGRSSGLFETGVKATDAHGFGAGETVEFVVRDALGKELRTVTLDTTGNPTYGDLVTALDADLSGLFSVSLDANGKLITTSTGPQKGMVLTVKNDTTNANGSGIGFGQLFGVGARYRAEAAVDFGLDQDLGSNAQTLATARVDLSGGIGSVALSVGDQSGALALQDRGSAVISMSAAGGLSAQRRTLAGLNGAVLGSFGDLANRASAAADDTRSLEVELDQRKQGVSGVNIDEELANLVIYQNSYNAAARILSSVQELYDTLLNAV</sequence>
<evidence type="ECO:0000313" key="11">
    <source>
        <dbReference type="Proteomes" id="UP000325187"/>
    </source>
</evidence>
<evidence type="ECO:0000259" key="7">
    <source>
        <dbReference type="Pfam" id="PF00460"/>
    </source>
</evidence>
<evidence type="ECO:0000256" key="4">
    <source>
        <dbReference type="ARBA" id="ARBA00016244"/>
    </source>
</evidence>
<comment type="similarity">
    <text evidence="3">Belongs to the flagella basal body rod proteins family.</text>
</comment>
<dbReference type="GO" id="GO:0009424">
    <property type="term" value="C:bacterial-type flagellum hook"/>
    <property type="evidence" value="ECO:0007669"/>
    <property type="project" value="InterPro"/>
</dbReference>
<dbReference type="PANTHER" id="PTHR30033">
    <property type="entry name" value="FLAGELLAR HOOK-ASSOCIATED PROTEIN 1"/>
    <property type="match status" value="1"/>
</dbReference>
<evidence type="ECO:0000256" key="3">
    <source>
        <dbReference type="ARBA" id="ARBA00009677"/>
    </source>
</evidence>
<dbReference type="InterPro" id="IPR019776">
    <property type="entry name" value="Flagellar_basal_body_rod_CS"/>
</dbReference>
<keyword evidence="11" id="KW-1185">Reference proteome</keyword>
<evidence type="ECO:0000259" key="8">
    <source>
        <dbReference type="Pfam" id="PF06429"/>
    </source>
</evidence>
<keyword evidence="5" id="KW-0964">Secreted</keyword>
<proteinExistence type="inferred from homology"/>
<dbReference type="NCBIfam" id="TIGR02492">
    <property type="entry name" value="flgK_ends"/>
    <property type="match status" value="1"/>
</dbReference>
<evidence type="ECO:0000256" key="6">
    <source>
        <dbReference type="ARBA" id="ARBA00023143"/>
    </source>
</evidence>
<keyword evidence="10" id="KW-0282">Flagellum</keyword>
<evidence type="ECO:0000313" key="10">
    <source>
        <dbReference type="EMBL" id="GER00681.1"/>
    </source>
</evidence>
<name>A0A5A7MX71_9PROT</name>
<protein>
    <recommendedName>
        <fullName evidence="4">Flagellar hook-associated protein 1</fullName>
    </recommendedName>
</protein>
<dbReference type="Proteomes" id="UP000325187">
    <property type="component" value="Unassembled WGS sequence"/>
</dbReference>
<accession>A0A5A7MX71</accession>
<dbReference type="PANTHER" id="PTHR30033:SF2">
    <property type="entry name" value="FLAGELLAR HOOK PROTEIN"/>
    <property type="match status" value="1"/>
</dbReference>
<dbReference type="InterPro" id="IPR001444">
    <property type="entry name" value="Flag_bb_rod_N"/>
</dbReference>
<comment type="subcellular location">
    <subcellularLocation>
        <location evidence="1">Bacterial flagellum basal body</location>
    </subcellularLocation>
    <subcellularLocation>
        <location evidence="2">Secreted</location>
    </subcellularLocation>
</comment>
<evidence type="ECO:0000256" key="2">
    <source>
        <dbReference type="ARBA" id="ARBA00004613"/>
    </source>
</evidence>
<feature type="domain" description="Flagellar hook-associated protein FlgK helical" evidence="9">
    <location>
        <begin position="122"/>
        <end position="343"/>
    </location>
</feature>
<dbReference type="InterPro" id="IPR002371">
    <property type="entry name" value="FlgK"/>
</dbReference>
<dbReference type="EMBL" id="BKCM01000005">
    <property type="protein sequence ID" value="GER00681.1"/>
    <property type="molecule type" value="Genomic_DNA"/>
</dbReference>
<gene>
    <name evidence="10" type="primary">flaN</name>
    <name evidence="10" type="ORF">JCM17845_13040</name>
</gene>
<dbReference type="GO" id="GO:0005576">
    <property type="term" value="C:extracellular region"/>
    <property type="evidence" value="ECO:0007669"/>
    <property type="project" value="UniProtKB-SubCell"/>
</dbReference>
<keyword evidence="10" id="KW-0966">Cell projection</keyword>